<dbReference type="Gene3D" id="1.10.3720.10">
    <property type="entry name" value="MetI-like"/>
    <property type="match status" value="1"/>
</dbReference>
<feature type="transmembrane region" description="Helical" evidence="7">
    <location>
        <begin position="20"/>
        <end position="41"/>
    </location>
</feature>
<organism evidence="9 10">
    <name type="scientific">Psychromarinibacter halotolerans</name>
    <dbReference type="NCBI Taxonomy" id="1775175"/>
    <lineage>
        <taxon>Bacteria</taxon>
        <taxon>Pseudomonadati</taxon>
        <taxon>Pseudomonadota</taxon>
        <taxon>Alphaproteobacteria</taxon>
        <taxon>Rhodobacterales</taxon>
        <taxon>Paracoccaceae</taxon>
        <taxon>Psychromarinibacter</taxon>
    </lineage>
</organism>
<evidence type="ECO:0000259" key="8">
    <source>
        <dbReference type="PROSITE" id="PS50928"/>
    </source>
</evidence>
<comment type="caution">
    <text evidence="9">The sequence shown here is derived from an EMBL/GenBank/DDBJ whole genome shotgun (WGS) entry which is preliminary data.</text>
</comment>
<dbReference type="SUPFAM" id="SSF161098">
    <property type="entry name" value="MetI-like"/>
    <property type="match status" value="1"/>
</dbReference>
<evidence type="ECO:0000256" key="7">
    <source>
        <dbReference type="RuleBase" id="RU363032"/>
    </source>
</evidence>
<evidence type="ECO:0000256" key="3">
    <source>
        <dbReference type="ARBA" id="ARBA00022475"/>
    </source>
</evidence>
<dbReference type="Proteomes" id="UP001595632">
    <property type="component" value="Unassembled WGS sequence"/>
</dbReference>
<feature type="transmembrane region" description="Helical" evidence="7">
    <location>
        <begin position="142"/>
        <end position="161"/>
    </location>
</feature>
<keyword evidence="10" id="KW-1185">Reference proteome</keyword>
<protein>
    <submittedName>
        <fullName evidence="9">ABC transporter permease</fullName>
    </submittedName>
</protein>
<comment type="similarity">
    <text evidence="7">Belongs to the binding-protein-dependent transport system permease family.</text>
</comment>
<feature type="transmembrane region" description="Helical" evidence="7">
    <location>
        <begin position="195"/>
        <end position="218"/>
    </location>
</feature>
<evidence type="ECO:0000256" key="2">
    <source>
        <dbReference type="ARBA" id="ARBA00022448"/>
    </source>
</evidence>
<keyword evidence="6 7" id="KW-0472">Membrane</keyword>
<evidence type="ECO:0000256" key="5">
    <source>
        <dbReference type="ARBA" id="ARBA00022989"/>
    </source>
</evidence>
<dbReference type="RefSeq" id="WP_275633772.1">
    <property type="nucleotide sequence ID" value="NZ_JARGYD010000006.1"/>
</dbReference>
<keyword evidence="5 7" id="KW-1133">Transmembrane helix</keyword>
<evidence type="ECO:0000256" key="1">
    <source>
        <dbReference type="ARBA" id="ARBA00004651"/>
    </source>
</evidence>
<evidence type="ECO:0000256" key="4">
    <source>
        <dbReference type="ARBA" id="ARBA00022692"/>
    </source>
</evidence>
<dbReference type="InterPro" id="IPR035906">
    <property type="entry name" value="MetI-like_sf"/>
</dbReference>
<comment type="subcellular location">
    <subcellularLocation>
        <location evidence="1 7">Cell membrane</location>
        <topology evidence="1 7">Multi-pass membrane protein</topology>
    </subcellularLocation>
</comment>
<dbReference type="PANTHER" id="PTHR30151:SF20">
    <property type="entry name" value="ABC TRANSPORTER PERMEASE PROTEIN HI_0355-RELATED"/>
    <property type="match status" value="1"/>
</dbReference>
<feature type="domain" description="ABC transmembrane type-1" evidence="8">
    <location>
        <begin position="76"/>
        <end position="260"/>
    </location>
</feature>
<dbReference type="EMBL" id="JBHRTB010000010">
    <property type="protein sequence ID" value="MFC3144525.1"/>
    <property type="molecule type" value="Genomic_DNA"/>
</dbReference>
<proteinExistence type="inferred from homology"/>
<name>A0ABV7GSU2_9RHOB</name>
<evidence type="ECO:0000313" key="10">
    <source>
        <dbReference type="Proteomes" id="UP001595632"/>
    </source>
</evidence>
<dbReference type="Pfam" id="PF00528">
    <property type="entry name" value="BPD_transp_1"/>
    <property type="match status" value="1"/>
</dbReference>
<dbReference type="CDD" id="cd06261">
    <property type="entry name" value="TM_PBP2"/>
    <property type="match status" value="1"/>
</dbReference>
<reference evidence="10" key="1">
    <citation type="journal article" date="2019" name="Int. J. Syst. Evol. Microbiol.">
        <title>The Global Catalogue of Microorganisms (GCM) 10K type strain sequencing project: providing services to taxonomists for standard genome sequencing and annotation.</title>
        <authorList>
            <consortium name="The Broad Institute Genomics Platform"/>
            <consortium name="The Broad Institute Genome Sequencing Center for Infectious Disease"/>
            <person name="Wu L."/>
            <person name="Ma J."/>
        </authorList>
    </citation>
    <scope>NUCLEOTIDE SEQUENCE [LARGE SCALE GENOMIC DNA]</scope>
    <source>
        <strain evidence="10">KCTC 52366</strain>
    </source>
</reference>
<dbReference type="PROSITE" id="PS50928">
    <property type="entry name" value="ABC_TM1"/>
    <property type="match status" value="1"/>
</dbReference>
<feature type="transmembrane region" description="Helical" evidence="7">
    <location>
        <begin position="83"/>
        <end position="104"/>
    </location>
</feature>
<dbReference type="PANTHER" id="PTHR30151">
    <property type="entry name" value="ALKANE SULFONATE ABC TRANSPORTER-RELATED, MEMBRANE SUBUNIT"/>
    <property type="match status" value="1"/>
</dbReference>
<gene>
    <name evidence="9" type="ORF">ACFOGP_17500</name>
</gene>
<feature type="transmembrane region" description="Helical" evidence="7">
    <location>
        <begin position="238"/>
        <end position="259"/>
    </location>
</feature>
<evidence type="ECO:0000256" key="6">
    <source>
        <dbReference type="ARBA" id="ARBA00023136"/>
    </source>
</evidence>
<keyword evidence="4 7" id="KW-0812">Transmembrane</keyword>
<feature type="transmembrane region" description="Helical" evidence="7">
    <location>
        <begin position="111"/>
        <end position="136"/>
    </location>
</feature>
<accession>A0ABV7GSU2</accession>
<sequence>MAMASATEPQQDGARALAPVLKVLNGVPLAVWTLIGLLLFWEAYVRLANVPAFILPAPSAIAQEFRAYGHRLFPNALVTMFEVVFGFTCAVLIGVPLAVAIVYSKFIQKGVYPLIVASQTIPKVAIAPLLLTWFGYGMTPKIVIVILLSFFPIVINSVMGLRSASDEMIHLARSMGASAWQTFWKFRLPHALPSIFAGLKLATALSVIGAIVAEFIGADKGLGYLILIAGSNFDVARQFAAIICIALIGMCFFFTLEMVERFAIPWRNKSDVSSEA</sequence>
<keyword evidence="3" id="KW-1003">Cell membrane</keyword>
<evidence type="ECO:0000313" key="9">
    <source>
        <dbReference type="EMBL" id="MFC3144525.1"/>
    </source>
</evidence>
<keyword evidence="2 7" id="KW-0813">Transport</keyword>
<dbReference type="InterPro" id="IPR000515">
    <property type="entry name" value="MetI-like"/>
</dbReference>